<keyword evidence="3" id="KW-1185">Reference proteome</keyword>
<gene>
    <name evidence="1" type="ORF">HINF_LOCUS48208</name>
    <name evidence="2" type="ORF">HINF_LOCUS7944</name>
</gene>
<protein>
    <recommendedName>
        <fullName evidence="4">BPSL0067 family protein</fullName>
    </recommendedName>
</protein>
<evidence type="ECO:0000313" key="3">
    <source>
        <dbReference type="Proteomes" id="UP001642409"/>
    </source>
</evidence>
<organism evidence="1">
    <name type="scientific">Hexamita inflata</name>
    <dbReference type="NCBI Taxonomy" id="28002"/>
    <lineage>
        <taxon>Eukaryota</taxon>
        <taxon>Metamonada</taxon>
        <taxon>Diplomonadida</taxon>
        <taxon>Hexamitidae</taxon>
        <taxon>Hexamitinae</taxon>
        <taxon>Hexamita</taxon>
    </lineage>
</organism>
<evidence type="ECO:0000313" key="2">
    <source>
        <dbReference type="EMBL" id="CAL5984095.1"/>
    </source>
</evidence>
<dbReference type="NCBIfam" id="NF033857">
    <property type="entry name" value="BPSL0067_fam"/>
    <property type="match status" value="1"/>
</dbReference>
<name>A0AA86QLQ6_9EUKA</name>
<evidence type="ECO:0000313" key="1">
    <source>
        <dbReference type="EMBL" id="CAI9960563.1"/>
    </source>
</evidence>
<dbReference type="InterPro" id="IPR047746">
    <property type="entry name" value="Dae2/Tae2-like"/>
</dbReference>
<dbReference type="EMBL" id="CAXDID020000016">
    <property type="protein sequence ID" value="CAL5984095.1"/>
    <property type="molecule type" value="Genomic_DNA"/>
</dbReference>
<accession>A0AA86QLQ6</accession>
<dbReference type="EMBL" id="CATOUU010000931">
    <property type="protein sequence ID" value="CAI9960563.1"/>
    <property type="molecule type" value="Genomic_DNA"/>
</dbReference>
<sequence>MGHDLLQIINRVNCLLQITFPRSLHNGSILSNSELYSPAWPLEQAAQNNQWYGTESHECVALVKPWIPGKITKQWQRGIQVKNNNIAQGTCIASFQYSDSKGYFYDGSIGGHAAVFVSQDSAGITVYDQWNTQPCHMRVIRFKGDGSKSNDGNEFYVIN</sequence>
<comment type="caution">
    <text evidence="1">The sequence shown here is derived from an EMBL/GenBank/DDBJ whole genome shotgun (WGS) entry which is preliminary data.</text>
</comment>
<dbReference type="Proteomes" id="UP001642409">
    <property type="component" value="Unassembled WGS sequence"/>
</dbReference>
<reference evidence="1" key="1">
    <citation type="submission" date="2023-06" db="EMBL/GenBank/DDBJ databases">
        <authorList>
            <person name="Kurt Z."/>
        </authorList>
    </citation>
    <scope>NUCLEOTIDE SEQUENCE</scope>
</reference>
<evidence type="ECO:0008006" key="4">
    <source>
        <dbReference type="Google" id="ProtNLM"/>
    </source>
</evidence>
<dbReference type="AlphaFoldDB" id="A0AA86QLQ6"/>
<reference evidence="2 3" key="2">
    <citation type="submission" date="2024-07" db="EMBL/GenBank/DDBJ databases">
        <authorList>
            <person name="Akdeniz Z."/>
        </authorList>
    </citation>
    <scope>NUCLEOTIDE SEQUENCE [LARGE SCALE GENOMIC DNA]</scope>
</reference>
<proteinExistence type="predicted"/>